<dbReference type="STRING" id="240159.A0A4U5U4G3"/>
<reference evidence="2 3" key="1">
    <citation type="submission" date="2019-01" db="EMBL/GenBank/DDBJ databases">
        <title>Genome Assembly of Collichthys lucidus.</title>
        <authorList>
            <person name="Cai M."/>
            <person name="Xiao S."/>
        </authorList>
    </citation>
    <scope>NUCLEOTIDE SEQUENCE [LARGE SCALE GENOMIC DNA]</scope>
    <source>
        <strain evidence="2">JT15FE1705JMU</strain>
        <tissue evidence="2">Muscle</tissue>
    </source>
</reference>
<name>A0A4U5U4G3_COLLU</name>
<sequence length="114" mass="12337">MASSSSAPLLGPHSSCSRHHYQGVKRKLRPGRILGFIISLVVVCTVCSWSAFSLVTTVAKELESPVEGSADTAVPQRTLLQYSNLSAAPEDTPVAMKTFEVEMNHGDYPTDYLP</sequence>
<keyword evidence="1" id="KW-0812">Transmembrane</keyword>
<gene>
    <name evidence="2" type="ORF">D9C73_003003</name>
</gene>
<accession>A0A4U5U4G3</accession>
<organism evidence="2 3">
    <name type="scientific">Collichthys lucidus</name>
    <name type="common">Big head croaker</name>
    <name type="synonym">Sciaena lucida</name>
    <dbReference type="NCBI Taxonomy" id="240159"/>
    <lineage>
        <taxon>Eukaryota</taxon>
        <taxon>Metazoa</taxon>
        <taxon>Chordata</taxon>
        <taxon>Craniata</taxon>
        <taxon>Vertebrata</taxon>
        <taxon>Euteleostomi</taxon>
        <taxon>Actinopterygii</taxon>
        <taxon>Neopterygii</taxon>
        <taxon>Teleostei</taxon>
        <taxon>Neoteleostei</taxon>
        <taxon>Acanthomorphata</taxon>
        <taxon>Eupercaria</taxon>
        <taxon>Sciaenidae</taxon>
        <taxon>Collichthys</taxon>
    </lineage>
</organism>
<dbReference type="Proteomes" id="UP000298787">
    <property type="component" value="Chromosome 3"/>
</dbReference>
<evidence type="ECO:0000313" key="2">
    <source>
        <dbReference type="EMBL" id="TKS68939.1"/>
    </source>
</evidence>
<feature type="transmembrane region" description="Helical" evidence="1">
    <location>
        <begin position="33"/>
        <end position="52"/>
    </location>
</feature>
<protein>
    <submittedName>
        <fullName evidence="2">Sodium/potassium/calcium exchanger 2</fullName>
    </submittedName>
</protein>
<keyword evidence="1" id="KW-1133">Transmembrane helix</keyword>
<dbReference type="AlphaFoldDB" id="A0A4U5U4G3"/>
<proteinExistence type="predicted"/>
<dbReference type="EMBL" id="CM014080">
    <property type="protein sequence ID" value="TKS68939.1"/>
    <property type="molecule type" value="Genomic_DNA"/>
</dbReference>
<evidence type="ECO:0000313" key="3">
    <source>
        <dbReference type="Proteomes" id="UP000298787"/>
    </source>
</evidence>
<evidence type="ECO:0000256" key="1">
    <source>
        <dbReference type="SAM" id="Phobius"/>
    </source>
</evidence>
<keyword evidence="1" id="KW-0472">Membrane</keyword>
<keyword evidence="3" id="KW-1185">Reference proteome</keyword>